<evidence type="ECO:0000313" key="4">
    <source>
        <dbReference type="EMBL" id="KIO24748.1"/>
    </source>
</evidence>
<dbReference type="HOGENOM" id="CLU_665968_0_0_1"/>
<feature type="transmembrane region" description="Helical" evidence="2">
    <location>
        <begin position="32"/>
        <end position="51"/>
    </location>
</feature>
<keyword evidence="2" id="KW-1133">Transmembrane helix</keyword>
<reference evidence="4 5" key="1">
    <citation type="submission" date="2014-04" db="EMBL/GenBank/DDBJ databases">
        <authorList>
            <consortium name="DOE Joint Genome Institute"/>
            <person name="Kuo A."/>
            <person name="Girlanda M."/>
            <person name="Perotto S."/>
            <person name="Kohler A."/>
            <person name="Nagy L.G."/>
            <person name="Floudas D."/>
            <person name="Copeland A."/>
            <person name="Barry K.W."/>
            <person name="Cichocki N."/>
            <person name="Veneault-Fourrey C."/>
            <person name="LaButti K."/>
            <person name="Lindquist E.A."/>
            <person name="Lipzen A."/>
            <person name="Lundell T."/>
            <person name="Morin E."/>
            <person name="Murat C."/>
            <person name="Sun H."/>
            <person name="Tunlid A."/>
            <person name="Henrissat B."/>
            <person name="Grigoriev I.V."/>
            <person name="Hibbett D.S."/>
            <person name="Martin F."/>
            <person name="Nordberg H.P."/>
            <person name="Cantor M.N."/>
            <person name="Hua S.X."/>
        </authorList>
    </citation>
    <scope>NUCLEOTIDE SEQUENCE [LARGE SCALE GENOMIC DNA]</scope>
    <source>
        <strain evidence="4 5">MUT 4182</strain>
    </source>
</reference>
<sequence length="413" mass="46080">MAAWAWLLWDWATSFDDEINYVWIPQWSLSKILYICTRYFGIFLLTIEAASDTRTWSAEFCSFYFTITGIGTMVSLYLVEIAMQVRVHALYGGSKRILYINSAIFAVEVAALSTMLGWERTHNINIIPAPQGLMGCWNTKHPKLITICWFVGLAFEIYLFTLVAYKAYVRWKDEGRLMGVFSIMFRDAVMWFGVIAALLAWNAFAFATGKDGSIFLGLPFMHAASSIAGSKLVVDIRKAWQEGEQNSMIFVAIRPPSSRPPPPLSASKSSRLPASKASGQKKPKKDKRSTYAIHKVDSDWDITSPGNGPDSSSEMIAMEELRAMPVYRSLSGRLVNALSTSAKRHADVVVVPASDQLDWRDRSYKELRSPPRAVGATRDTRGGVMDSTDHLRNPQQHVHTHPYAAAGDGGGYV</sequence>
<evidence type="ECO:0000256" key="1">
    <source>
        <dbReference type="SAM" id="MobiDB-lite"/>
    </source>
</evidence>
<keyword evidence="5" id="KW-1185">Reference proteome</keyword>
<keyword evidence="2" id="KW-0812">Transmembrane</keyword>
<proteinExistence type="predicted"/>
<dbReference type="InterPro" id="IPR045340">
    <property type="entry name" value="DUF6533"/>
</dbReference>
<dbReference type="EMBL" id="KN823055">
    <property type="protein sequence ID" value="KIO24748.1"/>
    <property type="molecule type" value="Genomic_DNA"/>
</dbReference>
<name>A0A0C3KTE8_9AGAM</name>
<dbReference type="AlphaFoldDB" id="A0A0C3KTE8"/>
<organism evidence="4 5">
    <name type="scientific">Tulasnella calospora MUT 4182</name>
    <dbReference type="NCBI Taxonomy" id="1051891"/>
    <lineage>
        <taxon>Eukaryota</taxon>
        <taxon>Fungi</taxon>
        <taxon>Dikarya</taxon>
        <taxon>Basidiomycota</taxon>
        <taxon>Agaricomycotina</taxon>
        <taxon>Agaricomycetes</taxon>
        <taxon>Cantharellales</taxon>
        <taxon>Tulasnellaceae</taxon>
        <taxon>Tulasnella</taxon>
    </lineage>
</organism>
<feature type="compositionally biased region" description="Low complexity" evidence="1">
    <location>
        <begin position="265"/>
        <end position="278"/>
    </location>
</feature>
<accession>A0A0C3KTE8</accession>
<evidence type="ECO:0000259" key="3">
    <source>
        <dbReference type="Pfam" id="PF20151"/>
    </source>
</evidence>
<gene>
    <name evidence="4" type="ORF">M407DRAFT_98606</name>
</gene>
<feature type="region of interest" description="Disordered" evidence="1">
    <location>
        <begin position="254"/>
        <end position="290"/>
    </location>
</feature>
<dbReference type="Pfam" id="PF20151">
    <property type="entry name" value="DUF6533"/>
    <property type="match status" value="1"/>
</dbReference>
<feature type="transmembrane region" description="Helical" evidence="2">
    <location>
        <begin position="97"/>
        <end position="118"/>
    </location>
</feature>
<feature type="transmembrane region" description="Helical" evidence="2">
    <location>
        <begin position="144"/>
        <end position="168"/>
    </location>
</feature>
<dbReference type="Proteomes" id="UP000054248">
    <property type="component" value="Unassembled WGS sequence"/>
</dbReference>
<keyword evidence="2" id="KW-0472">Membrane</keyword>
<protein>
    <recommendedName>
        <fullName evidence="3">DUF6533 domain-containing protein</fullName>
    </recommendedName>
</protein>
<evidence type="ECO:0000256" key="2">
    <source>
        <dbReference type="SAM" id="Phobius"/>
    </source>
</evidence>
<feature type="domain" description="DUF6533" evidence="3">
    <location>
        <begin position="1"/>
        <end position="43"/>
    </location>
</feature>
<feature type="transmembrane region" description="Helical" evidence="2">
    <location>
        <begin position="189"/>
        <end position="208"/>
    </location>
</feature>
<reference evidence="5" key="2">
    <citation type="submission" date="2015-01" db="EMBL/GenBank/DDBJ databases">
        <title>Evolutionary Origins and Diversification of the Mycorrhizal Mutualists.</title>
        <authorList>
            <consortium name="DOE Joint Genome Institute"/>
            <consortium name="Mycorrhizal Genomics Consortium"/>
            <person name="Kohler A."/>
            <person name="Kuo A."/>
            <person name="Nagy L.G."/>
            <person name="Floudas D."/>
            <person name="Copeland A."/>
            <person name="Barry K.W."/>
            <person name="Cichocki N."/>
            <person name="Veneault-Fourrey C."/>
            <person name="LaButti K."/>
            <person name="Lindquist E.A."/>
            <person name="Lipzen A."/>
            <person name="Lundell T."/>
            <person name="Morin E."/>
            <person name="Murat C."/>
            <person name="Riley R."/>
            <person name="Ohm R."/>
            <person name="Sun H."/>
            <person name="Tunlid A."/>
            <person name="Henrissat B."/>
            <person name="Grigoriev I.V."/>
            <person name="Hibbett D.S."/>
            <person name="Martin F."/>
        </authorList>
    </citation>
    <scope>NUCLEOTIDE SEQUENCE [LARGE SCALE GENOMIC DNA]</scope>
    <source>
        <strain evidence="5">MUT 4182</strain>
    </source>
</reference>
<feature type="transmembrane region" description="Helical" evidence="2">
    <location>
        <begin position="63"/>
        <end position="85"/>
    </location>
</feature>
<dbReference type="OrthoDB" id="3258294at2759"/>
<evidence type="ECO:0000313" key="5">
    <source>
        <dbReference type="Proteomes" id="UP000054248"/>
    </source>
</evidence>